<dbReference type="Pfam" id="PF00884">
    <property type="entry name" value="Sulfatase"/>
    <property type="match status" value="1"/>
</dbReference>
<feature type="domain" description="Sulfatase N-terminal" evidence="8">
    <location>
        <begin position="31"/>
        <end position="351"/>
    </location>
</feature>
<dbReference type="EMBL" id="FOLL01000013">
    <property type="protein sequence ID" value="SFC51461.1"/>
    <property type="molecule type" value="Genomic_DNA"/>
</dbReference>
<evidence type="ECO:0000256" key="4">
    <source>
        <dbReference type="ARBA" id="ARBA00022729"/>
    </source>
</evidence>
<evidence type="ECO:0000256" key="6">
    <source>
        <dbReference type="ARBA" id="ARBA00022837"/>
    </source>
</evidence>
<dbReference type="PROSITE" id="PS00149">
    <property type="entry name" value="SULFATASE_2"/>
    <property type="match status" value="1"/>
</dbReference>
<proteinExistence type="inferred from homology"/>
<dbReference type="PROSITE" id="PS00523">
    <property type="entry name" value="SULFATASE_1"/>
    <property type="match status" value="1"/>
</dbReference>
<dbReference type="InterPro" id="IPR000917">
    <property type="entry name" value="Sulfatase_N"/>
</dbReference>
<evidence type="ECO:0000313" key="9">
    <source>
        <dbReference type="EMBL" id="SFC51461.1"/>
    </source>
</evidence>
<dbReference type="Gene3D" id="3.30.1120.10">
    <property type="match status" value="1"/>
</dbReference>
<dbReference type="SUPFAM" id="SSF53649">
    <property type="entry name" value="Alkaline phosphatase-like"/>
    <property type="match status" value="1"/>
</dbReference>
<keyword evidence="7" id="KW-0325">Glycoprotein</keyword>
<name>A0A1I1JTA0_9SPHI</name>
<comment type="cofactor">
    <cofactor evidence="1">
        <name>Ca(2+)</name>
        <dbReference type="ChEBI" id="CHEBI:29108"/>
    </cofactor>
</comment>
<reference evidence="10" key="1">
    <citation type="submission" date="2016-10" db="EMBL/GenBank/DDBJ databases">
        <authorList>
            <person name="Varghese N."/>
            <person name="Submissions S."/>
        </authorList>
    </citation>
    <scope>NUCLEOTIDE SEQUENCE [LARGE SCALE GENOMIC DNA]</scope>
    <source>
        <strain evidence="10">DSM 22900</strain>
    </source>
</reference>
<keyword evidence="3" id="KW-0479">Metal-binding</keyword>
<accession>A0A1I1JTA0</accession>
<dbReference type="InterPro" id="IPR050738">
    <property type="entry name" value="Sulfatase"/>
</dbReference>
<dbReference type="InterPro" id="IPR024607">
    <property type="entry name" value="Sulfatase_CS"/>
</dbReference>
<evidence type="ECO:0000259" key="8">
    <source>
        <dbReference type="Pfam" id="PF00884"/>
    </source>
</evidence>
<dbReference type="STRING" id="623281.SAMN05421747_11324"/>
<evidence type="ECO:0000256" key="3">
    <source>
        <dbReference type="ARBA" id="ARBA00022723"/>
    </source>
</evidence>
<sequence>MYMKRLIFNAISSCLLIAIHPGRCDAQSERPNVIIIFCDDLGYGDLGVYGHPTIATPNLDRLATEGQKWTNFYCAAPVCTPSRAGLMTGRLPVRSGMASKRKRVLFPDSKGGLPQTEITLARHLKKAGYATGIIGKWHLGHLEEYTPMAHGFDYYFGIPYSNDMDRIQEGEYFASIKQQPPTEQFNVPLVRNNEIIERPANQHTITRRYTEEAVRFIHTHQDKRFFLYLAHSMPHVPLFASAPFKGKSARGLYGDVVEEIDWSVGRVIDALKATGLDRNTLVVFTSDNGPWLIFEEQGGSAGLLRGGKGGTFEGGMREPAIFWWPSKIKPGVVRELGSTLDLFPTLSAIAGLDLPDDRVYDGYDLLGTLLDGAKSPREEIFYYRDEEVYAIRQGPYKVHFITQEDASPYHERTVHADPLLYHVDHDPGERVDIADKHPGRIEAFRQLLERHNATIRPVVNQLER</sequence>
<dbReference type="InterPro" id="IPR017850">
    <property type="entry name" value="Alkaline_phosphatase_core_sf"/>
</dbReference>
<dbReference type="PANTHER" id="PTHR42693">
    <property type="entry name" value="ARYLSULFATASE FAMILY MEMBER"/>
    <property type="match status" value="1"/>
</dbReference>
<dbReference type="AlphaFoldDB" id="A0A1I1JTA0"/>
<gene>
    <name evidence="9" type="ORF">SAMN05421747_11324</name>
</gene>
<keyword evidence="4" id="KW-0732">Signal</keyword>
<protein>
    <submittedName>
        <fullName evidence="9">Arylsulfatase A</fullName>
    </submittedName>
</protein>
<dbReference type="CDD" id="cd16026">
    <property type="entry name" value="GALNS_like"/>
    <property type="match status" value="1"/>
</dbReference>
<dbReference type="PANTHER" id="PTHR42693:SF33">
    <property type="entry name" value="ARYLSULFATASE"/>
    <property type="match status" value="1"/>
</dbReference>
<evidence type="ECO:0000256" key="5">
    <source>
        <dbReference type="ARBA" id="ARBA00022801"/>
    </source>
</evidence>
<evidence type="ECO:0000256" key="7">
    <source>
        <dbReference type="ARBA" id="ARBA00023180"/>
    </source>
</evidence>
<dbReference type="Gene3D" id="3.40.720.10">
    <property type="entry name" value="Alkaline Phosphatase, subunit A"/>
    <property type="match status" value="1"/>
</dbReference>
<keyword evidence="10" id="KW-1185">Reference proteome</keyword>
<dbReference type="GO" id="GO:0046872">
    <property type="term" value="F:metal ion binding"/>
    <property type="evidence" value="ECO:0007669"/>
    <property type="project" value="UniProtKB-KW"/>
</dbReference>
<evidence type="ECO:0000256" key="2">
    <source>
        <dbReference type="ARBA" id="ARBA00008779"/>
    </source>
</evidence>
<evidence type="ECO:0000313" key="10">
    <source>
        <dbReference type="Proteomes" id="UP000199577"/>
    </source>
</evidence>
<dbReference type="Pfam" id="PF14707">
    <property type="entry name" value="Sulfatase_C"/>
    <property type="match status" value="1"/>
</dbReference>
<keyword evidence="5" id="KW-0378">Hydrolase</keyword>
<keyword evidence="6" id="KW-0106">Calcium</keyword>
<evidence type="ECO:0000256" key="1">
    <source>
        <dbReference type="ARBA" id="ARBA00001913"/>
    </source>
</evidence>
<organism evidence="9 10">
    <name type="scientific">Parapedobacter composti</name>
    <dbReference type="NCBI Taxonomy" id="623281"/>
    <lineage>
        <taxon>Bacteria</taxon>
        <taxon>Pseudomonadati</taxon>
        <taxon>Bacteroidota</taxon>
        <taxon>Sphingobacteriia</taxon>
        <taxon>Sphingobacteriales</taxon>
        <taxon>Sphingobacteriaceae</taxon>
        <taxon>Parapedobacter</taxon>
    </lineage>
</organism>
<dbReference type="GO" id="GO:0004065">
    <property type="term" value="F:arylsulfatase activity"/>
    <property type="evidence" value="ECO:0007669"/>
    <property type="project" value="TreeGrafter"/>
</dbReference>
<dbReference type="FunFam" id="3.40.720.10:FF:000023">
    <property type="entry name" value="Arylsulfatase A"/>
    <property type="match status" value="1"/>
</dbReference>
<dbReference type="Proteomes" id="UP000199577">
    <property type="component" value="Unassembled WGS sequence"/>
</dbReference>
<comment type="similarity">
    <text evidence="2">Belongs to the sulfatase family.</text>
</comment>